<sequence>MSGAGTPDPTAQPPSGYGAYVPGRSGRPAGEHGPAASYDPVGPLAGESYGYAAQQHHYGYAGQQFPGAGPFAGSGRAQQVTQLRRGPDGTAVLRPSRSQLWRSAGAISPVFLAAAAFSVLRRGLPGLAVVGVLLALCALVLALHLRRSRIVVTPLRLERTRLLGRTSFALADVGQVLLFPFRPVGGADRGTYLTTLVRDRAGRRLLLVRSDIWDPQDVAALAGSLGITPTRTERPLSPREVEAAFPGTIPFAQRHPMPVALLITAAVVVVAGVAVVLMNQ</sequence>
<evidence type="ECO:0008006" key="5">
    <source>
        <dbReference type="Google" id="ProtNLM"/>
    </source>
</evidence>
<gene>
    <name evidence="3" type="ORF">GCM10022262_02750</name>
</gene>
<keyword evidence="2" id="KW-0472">Membrane</keyword>
<evidence type="ECO:0000256" key="2">
    <source>
        <dbReference type="SAM" id="Phobius"/>
    </source>
</evidence>
<comment type="caution">
    <text evidence="3">The sequence shown here is derived from an EMBL/GenBank/DDBJ whole genome shotgun (WGS) entry which is preliminary data.</text>
</comment>
<evidence type="ECO:0000313" key="3">
    <source>
        <dbReference type="EMBL" id="GAA4285916.1"/>
    </source>
</evidence>
<dbReference type="EMBL" id="BAABBA010000001">
    <property type="protein sequence ID" value="GAA4285916.1"/>
    <property type="molecule type" value="Genomic_DNA"/>
</dbReference>
<dbReference type="RefSeq" id="WP_345036779.1">
    <property type="nucleotide sequence ID" value="NZ_BAABBA010000001.1"/>
</dbReference>
<evidence type="ECO:0000256" key="1">
    <source>
        <dbReference type="SAM" id="MobiDB-lite"/>
    </source>
</evidence>
<reference evidence="4" key="1">
    <citation type="journal article" date="2019" name="Int. J. Syst. Evol. Microbiol.">
        <title>The Global Catalogue of Microorganisms (GCM) 10K type strain sequencing project: providing services to taxonomists for standard genome sequencing and annotation.</title>
        <authorList>
            <consortium name="The Broad Institute Genomics Platform"/>
            <consortium name="The Broad Institute Genome Sequencing Center for Infectious Disease"/>
            <person name="Wu L."/>
            <person name="Ma J."/>
        </authorList>
    </citation>
    <scope>NUCLEOTIDE SEQUENCE [LARGE SCALE GENOMIC DNA]</scope>
    <source>
        <strain evidence="4">JCM 17459</strain>
    </source>
</reference>
<feature type="transmembrane region" description="Helical" evidence="2">
    <location>
        <begin position="126"/>
        <end position="145"/>
    </location>
</feature>
<keyword evidence="2" id="KW-1133">Transmembrane helix</keyword>
<keyword evidence="2" id="KW-0812">Transmembrane</keyword>
<name>A0ABP8EPH2_9MICO</name>
<feature type="region of interest" description="Disordered" evidence="1">
    <location>
        <begin position="1"/>
        <end position="39"/>
    </location>
</feature>
<accession>A0ABP8EPH2</accession>
<evidence type="ECO:0000313" key="4">
    <source>
        <dbReference type="Proteomes" id="UP001499841"/>
    </source>
</evidence>
<dbReference type="Proteomes" id="UP001499841">
    <property type="component" value="Unassembled WGS sequence"/>
</dbReference>
<keyword evidence="4" id="KW-1185">Reference proteome</keyword>
<proteinExistence type="predicted"/>
<organism evidence="3 4">
    <name type="scientific">Georgenia daeguensis</name>
    <dbReference type="NCBI Taxonomy" id="908355"/>
    <lineage>
        <taxon>Bacteria</taxon>
        <taxon>Bacillati</taxon>
        <taxon>Actinomycetota</taxon>
        <taxon>Actinomycetes</taxon>
        <taxon>Micrococcales</taxon>
        <taxon>Bogoriellaceae</taxon>
        <taxon>Georgenia</taxon>
    </lineage>
</organism>
<feature type="transmembrane region" description="Helical" evidence="2">
    <location>
        <begin position="259"/>
        <end position="278"/>
    </location>
</feature>
<protein>
    <recommendedName>
        <fullName evidence="5">PH domain-containing protein</fullName>
    </recommendedName>
</protein>